<dbReference type="InterPro" id="IPR036291">
    <property type="entry name" value="NAD(P)-bd_dom_sf"/>
</dbReference>
<dbReference type="GO" id="GO:0005886">
    <property type="term" value="C:plasma membrane"/>
    <property type="evidence" value="ECO:0007669"/>
    <property type="project" value="TreeGrafter"/>
</dbReference>
<dbReference type="PANTHER" id="PTHR12286">
    <property type="entry name" value="SACCHAROPINE DEHYDROGENASE-LIKE OXIDOREDUCTASE"/>
    <property type="match status" value="1"/>
</dbReference>
<dbReference type="AlphaFoldDB" id="A0AAV5VXH9"/>
<reference evidence="1" key="1">
    <citation type="submission" date="2023-10" db="EMBL/GenBank/DDBJ databases">
        <title>Genome assembly of Pristionchus species.</title>
        <authorList>
            <person name="Yoshida K."/>
            <person name="Sommer R.J."/>
        </authorList>
    </citation>
    <scope>NUCLEOTIDE SEQUENCE</scope>
    <source>
        <strain evidence="1">RS5133</strain>
    </source>
</reference>
<dbReference type="SUPFAM" id="SSF51735">
    <property type="entry name" value="NAD(P)-binding Rossmann-fold domains"/>
    <property type="match status" value="1"/>
</dbReference>
<evidence type="ECO:0000313" key="2">
    <source>
        <dbReference type="Proteomes" id="UP001432322"/>
    </source>
</evidence>
<protein>
    <recommendedName>
        <fullName evidence="3">Saccharopine dehydrogenase NADP binding domain-containing protein</fullName>
    </recommendedName>
</protein>
<dbReference type="Proteomes" id="UP001432322">
    <property type="component" value="Unassembled WGS sequence"/>
</dbReference>
<dbReference type="GO" id="GO:0009247">
    <property type="term" value="P:glycolipid biosynthetic process"/>
    <property type="evidence" value="ECO:0007669"/>
    <property type="project" value="TreeGrafter"/>
</dbReference>
<feature type="non-terminal residue" evidence="1">
    <location>
        <position position="1"/>
    </location>
</feature>
<dbReference type="PANTHER" id="PTHR12286:SF5">
    <property type="entry name" value="SACCHAROPINE DEHYDROGENASE-LIKE OXIDOREDUCTASE"/>
    <property type="match status" value="1"/>
</dbReference>
<evidence type="ECO:0008006" key="3">
    <source>
        <dbReference type="Google" id="ProtNLM"/>
    </source>
</evidence>
<name>A0AAV5VXH9_9BILA</name>
<sequence length="89" mass="9437">DIVVHGATGFAGSYIVRALATSTLFQKKSIAVSGRNGGKLRQTLKEIAKETGVAEVAKYTIIIADSSKEESLAKMAKQAKELSTLSDHT</sequence>
<dbReference type="GO" id="GO:0005739">
    <property type="term" value="C:mitochondrion"/>
    <property type="evidence" value="ECO:0007669"/>
    <property type="project" value="TreeGrafter"/>
</dbReference>
<evidence type="ECO:0000313" key="1">
    <source>
        <dbReference type="EMBL" id="GMT22770.1"/>
    </source>
</evidence>
<gene>
    <name evidence="1" type="ORF">PFISCL1PPCAC_14068</name>
</gene>
<accession>A0AAV5VXH9</accession>
<comment type="caution">
    <text evidence="1">The sequence shown here is derived from an EMBL/GenBank/DDBJ whole genome shotgun (WGS) entry which is preliminary data.</text>
</comment>
<keyword evidence="2" id="KW-1185">Reference proteome</keyword>
<dbReference type="GO" id="GO:0005811">
    <property type="term" value="C:lipid droplet"/>
    <property type="evidence" value="ECO:0007669"/>
    <property type="project" value="TreeGrafter"/>
</dbReference>
<proteinExistence type="predicted"/>
<dbReference type="Gene3D" id="3.40.50.720">
    <property type="entry name" value="NAD(P)-binding Rossmann-like Domain"/>
    <property type="match status" value="1"/>
</dbReference>
<dbReference type="EMBL" id="BTSY01000004">
    <property type="protein sequence ID" value="GMT22770.1"/>
    <property type="molecule type" value="Genomic_DNA"/>
</dbReference>
<organism evidence="1 2">
    <name type="scientific">Pristionchus fissidentatus</name>
    <dbReference type="NCBI Taxonomy" id="1538716"/>
    <lineage>
        <taxon>Eukaryota</taxon>
        <taxon>Metazoa</taxon>
        <taxon>Ecdysozoa</taxon>
        <taxon>Nematoda</taxon>
        <taxon>Chromadorea</taxon>
        <taxon>Rhabditida</taxon>
        <taxon>Rhabditina</taxon>
        <taxon>Diplogasteromorpha</taxon>
        <taxon>Diplogasteroidea</taxon>
        <taxon>Neodiplogasteridae</taxon>
        <taxon>Pristionchus</taxon>
    </lineage>
</organism>
<dbReference type="InterPro" id="IPR051276">
    <property type="entry name" value="Saccharopine_DH-like_oxidrdct"/>
</dbReference>